<dbReference type="SFLD" id="SFLDS00003">
    <property type="entry name" value="Haloacid_Dehalogenase"/>
    <property type="match status" value="1"/>
</dbReference>
<protein>
    <submittedName>
        <fullName evidence="2">Beta-phosphoglucomutase family hydrolase</fullName>
    </submittedName>
    <submittedName>
        <fullName evidence="3">Fructose-1-phosphate phosphatase YqaB</fullName>
        <ecNumber evidence="3">3.1.3.-</ecNumber>
    </submittedName>
</protein>
<dbReference type="GO" id="GO:0050308">
    <property type="term" value="F:sugar-phosphatase activity"/>
    <property type="evidence" value="ECO:0007669"/>
    <property type="project" value="TreeGrafter"/>
</dbReference>
<name>A0A1T5HZM2_9GAMM</name>
<dbReference type="Gene3D" id="3.40.50.1000">
    <property type="entry name" value="HAD superfamily/HAD-like"/>
    <property type="match status" value="1"/>
</dbReference>
<dbReference type="SFLD" id="SFLDG01129">
    <property type="entry name" value="C1.5:_HAD__Beta-PGM__Phosphata"/>
    <property type="match status" value="1"/>
</dbReference>
<dbReference type="NCBIfam" id="TIGR02009">
    <property type="entry name" value="PGMB-YQAB-SF"/>
    <property type="match status" value="1"/>
</dbReference>
<dbReference type="InterPro" id="IPR006439">
    <property type="entry name" value="HAD-SF_hydro_IA"/>
</dbReference>
<proteinExistence type="inferred from homology"/>
<dbReference type="InterPro" id="IPR023198">
    <property type="entry name" value="PGP-like_dom2"/>
</dbReference>
<evidence type="ECO:0000313" key="2">
    <source>
        <dbReference type="EMBL" id="MEC6897252.1"/>
    </source>
</evidence>
<evidence type="ECO:0000256" key="1">
    <source>
        <dbReference type="ARBA" id="ARBA00006171"/>
    </source>
</evidence>
<evidence type="ECO:0000313" key="4">
    <source>
        <dbReference type="Proteomes" id="UP000189966"/>
    </source>
</evidence>
<dbReference type="RefSeq" id="WP_080157199.1">
    <property type="nucleotide sequence ID" value="NZ_FUZI01000003.1"/>
</dbReference>
<dbReference type="Proteomes" id="UP001339429">
    <property type="component" value="Unassembled WGS sequence"/>
</dbReference>
<dbReference type="EMBL" id="JAYXUD010000001">
    <property type="protein sequence ID" value="MEC6897252.1"/>
    <property type="molecule type" value="Genomic_DNA"/>
</dbReference>
<evidence type="ECO:0000313" key="3">
    <source>
        <dbReference type="EMBL" id="SKC32298.1"/>
    </source>
</evidence>
<reference evidence="3 4" key="1">
    <citation type="submission" date="2017-02" db="EMBL/GenBank/DDBJ databases">
        <authorList>
            <person name="Peterson S.W."/>
        </authorList>
    </citation>
    <scope>NUCLEOTIDE SEQUENCE [LARGE SCALE GENOMIC DNA]</scope>
    <source>
        <strain evidence="4">type strain: NCCB 100098</strain>
        <strain evidence="3">Type strain: NCCB 100098</strain>
    </source>
</reference>
<comment type="similarity">
    <text evidence="1">Belongs to the HAD-like hydrolase superfamily. CbbY/CbbZ/Gph/YieH family.</text>
</comment>
<dbReference type="NCBIfam" id="TIGR01509">
    <property type="entry name" value="HAD-SF-IA-v3"/>
    <property type="match status" value="1"/>
</dbReference>
<dbReference type="Pfam" id="PF13419">
    <property type="entry name" value="HAD_2"/>
    <property type="match status" value="1"/>
</dbReference>
<dbReference type="AlphaFoldDB" id="A0A1T5HZM2"/>
<dbReference type="CDD" id="cd07505">
    <property type="entry name" value="HAD_BPGM-like"/>
    <property type="match status" value="1"/>
</dbReference>
<keyword evidence="3" id="KW-0378">Hydrolase</keyword>
<gene>
    <name evidence="3" type="primary">yqaB_1</name>
    <name evidence="3" type="ORF">CZ809_01814</name>
    <name evidence="2" type="ORF">VXS00_01125</name>
</gene>
<evidence type="ECO:0000313" key="5">
    <source>
        <dbReference type="Proteomes" id="UP001339429"/>
    </source>
</evidence>
<dbReference type="InterPro" id="IPR036412">
    <property type="entry name" value="HAD-like_sf"/>
</dbReference>
<sequence length="200" mass="22330">MDLSLYQGIIFDMDGTLVDSMPAHIKAWQHTCHDFGLPFEHDWFYSMGGSPTINTAIALLNKHEIDADPQLLVMSKLRHFDEIKHKGDIIPATFAVLQQQKNVNKRIAVGTGCYRHHALDILTTLGIFPLLDAVVTANDVQRHKPLPDTFIEAARLLDVPTAQCVVFEDTELGCQAAYAAGMDCYRVRDGVICEFIAFKS</sequence>
<dbReference type="InterPro" id="IPR051806">
    <property type="entry name" value="HAD-like_SPP"/>
</dbReference>
<dbReference type="InterPro" id="IPR041492">
    <property type="entry name" value="HAD_2"/>
</dbReference>
<reference evidence="2 5" key="2">
    <citation type="submission" date="2024-01" db="EMBL/GenBank/DDBJ databases">
        <title>Active colonisers of the gastrointestinal tract of Atlantic salmon farmed in a warm water region.</title>
        <authorList>
            <person name="Bowman J.P."/>
        </authorList>
    </citation>
    <scope>NUCLEOTIDE SEQUENCE [LARGE SCALE GENOMIC DNA]</scope>
    <source>
        <strain evidence="2 5">S4MW1</strain>
    </source>
</reference>
<keyword evidence="5" id="KW-1185">Reference proteome</keyword>
<organism evidence="3 4">
    <name type="scientific">Photobacterium piscicola</name>
    <dbReference type="NCBI Taxonomy" id="1378299"/>
    <lineage>
        <taxon>Bacteria</taxon>
        <taxon>Pseudomonadati</taxon>
        <taxon>Pseudomonadota</taxon>
        <taxon>Gammaproteobacteria</taxon>
        <taxon>Vibrionales</taxon>
        <taxon>Vibrionaceae</taxon>
        <taxon>Photobacterium</taxon>
    </lineage>
</organism>
<dbReference type="OrthoDB" id="9782449at2"/>
<dbReference type="SUPFAM" id="SSF56784">
    <property type="entry name" value="HAD-like"/>
    <property type="match status" value="1"/>
</dbReference>
<dbReference type="PANTHER" id="PTHR43481">
    <property type="entry name" value="FRUCTOSE-1-PHOSPHATE PHOSPHATASE"/>
    <property type="match status" value="1"/>
</dbReference>
<dbReference type="Proteomes" id="UP000189966">
    <property type="component" value="Unassembled WGS sequence"/>
</dbReference>
<dbReference type="InterPro" id="IPR010976">
    <property type="entry name" value="B-phosphoglucomutase_hydrolase"/>
</dbReference>
<dbReference type="PANTHER" id="PTHR43481:SF4">
    <property type="entry name" value="GLYCEROL-1-PHOSPHATE PHOSPHOHYDROLASE 1-RELATED"/>
    <property type="match status" value="1"/>
</dbReference>
<dbReference type="Gene3D" id="1.10.150.240">
    <property type="entry name" value="Putative phosphatase, domain 2"/>
    <property type="match status" value="1"/>
</dbReference>
<dbReference type="EMBL" id="FUZI01000003">
    <property type="protein sequence ID" value="SKC32298.1"/>
    <property type="molecule type" value="Genomic_DNA"/>
</dbReference>
<dbReference type="InterPro" id="IPR023214">
    <property type="entry name" value="HAD_sf"/>
</dbReference>
<accession>A0A1T5HZM2</accession>
<dbReference type="EC" id="3.1.3.-" evidence="3"/>